<evidence type="ECO:0000256" key="1">
    <source>
        <dbReference type="ARBA" id="ARBA00004123"/>
    </source>
</evidence>
<keyword evidence="4" id="KW-0804">Transcription</keyword>
<keyword evidence="8" id="KW-0396">Initiation factor</keyword>
<comment type="similarity">
    <text evidence="2">Belongs to the TAF7 family.</text>
</comment>
<dbReference type="PANTHER" id="PTHR12228:SF0">
    <property type="entry name" value="TATA-BOX BINDING PROTEIN ASSOCIATED FACTOR 7"/>
    <property type="match status" value="1"/>
</dbReference>
<comment type="caution">
    <text evidence="8">The sequence shown here is derived from an EMBL/GenBank/DDBJ whole genome shotgun (WGS) entry which is preliminary data.</text>
</comment>
<dbReference type="SMART" id="SM01370">
    <property type="entry name" value="TAFII55_N"/>
    <property type="match status" value="1"/>
</dbReference>
<keyword evidence="3" id="KW-0805">Transcription regulation</keyword>
<name>A0A0G2ENZ1_PHACM</name>
<feature type="compositionally biased region" description="Low complexity" evidence="6">
    <location>
        <begin position="164"/>
        <end position="195"/>
    </location>
</feature>
<feature type="compositionally biased region" description="Low complexity" evidence="6">
    <location>
        <begin position="561"/>
        <end position="589"/>
    </location>
</feature>
<dbReference type="CDD" id="cd08047">
    <property type="entry name" value="TAF7"/>
    <property type="match status" value="1"/>
</dbReference>
<feature type="compositionally biased region" description="Low complexity" evidence="6">
    <location>
        <begin position="19"/>
        <end position="35"/>
    </location>
</feature>
<protein>
    <submittedName>
        <fullName evidence="8">Putative transcription initiation factor tfiid subunit 7</fullName>
    </submittedName>
</protein>
<dbReference type="OrthoDB" id="153872at2759"/>
<dbReference type="Pfam" id="PF04658">
    <property type="entry name" value="TAFII55_N"/>
    <property type="match status" value="1"/>
</dbReference>
<feature type="compositionally biased region" description="Basic and acidic residues" evidence="6">
    <location>
        <begin position="455"/>
        <end position="464"/>
    </location>
</feature>
<dbReference type="InterPro" id="IPR037817">
    <property type="entry name" value="TAF7"/>
</dbReference>
<sequence>MSASAAEGAFRGIRSKARSQSVAESSSPLASSPAPHDGNVPISKSRKRSAKLHQAATASRGKPQGILKREKTSPAKKNVQIKNQPEIHTFTSLTRANPSSQDLGNPPTNSGISSPTQLRNMGDENRPKLKLKLSNLKSSDKEQDVVQTPAAAPSSTPSLKLTFKKPGASTPSSAPKSTPAIAKPTKSKVGPSGSSSKKRKQPHGKDAESSADELAPQPQKIKKIRFLQRSQDAKSHHGSATTPTIKLKTKGKIPKRPLGVGYDSELSETENDPTLSEAFMFRMPPGEDCDYLQEAIEKGTIGLGVREGGADVRLQFFDRHGRRSMVTIRGRRYAASFVDLPCIIEGMKSWDKKGWIKSADISQMFLVLGRVETDEEAQNYPLPPDVDPNTWQYAHGVTPPMQHVRKRRFARTKRTSVSAIEAVERKVNQLFADDEAAESVRWEILDGDTYAREEYEREHSMRQSEDEDMDGYGEEEDAEGEDIEDDYFGRNGQVPGDLGTGGDDIEMDEDAVAAELEAHLMASEDEEEDEQNTSAGALPPVAAEHTQLASVAADGESFAMTSTSGSPSALTAAGTAAATPAAISAATTSDADEAEEESSDEDEADEEDISDDEAAAALREQREKIAELEESIRAEEAKFKGMQNPILRKKIQIQIGKLRADLEMTRRGAGEDEDGDPE</sequence>
<keyword evidence="5" id="KW-0539">Nucleus</keyword>
<dbReference type="AlphaFoldDB" id="A0A0G2ENZ1"/>
<dbReference type="EMBL" id="LCWF01000059">
    <property type="protein sequence ID" value="KKY24492.1"/>
    <property type="molecule type" value="Genomic_DNA"/>
</dbReference>
<keyword evidence="9" id="KW-1185">Reference proteome</keyword>
<feature type="compositionally biased region" description="Acidic residues" evidence="6">
    <location>
        <begin position="465"/>
        <end position="486"/>
    </location>
</feature>
<evidence type="ECO:0000256" key="6">
    <source>
        <dbReference type="SAM" id="MobiDB-lite"/>
    </source>
</evidence>
<keyword evidence="8" id="KW-0648">Protein biosynthesis</keyword>
<dbReference type="GO" id="GO:0016251">
    <property type="term" value="F:RNA polymerase II general transcription initiation factor activity"/>
    <property type="evidence" value="ECO:0007669"/>
    <property type="project" value="TreeGrafter"/>
</dbReference>
<evidence type="ECO:0000256" key="5">
    <source>
        <dbReference type="ARBA" id="ARBA00023242"/>
    </source>
</evidence>
<reference evidence="8 9" key="1">
    <citation type="submission" date="2015-05" db="EMBL/GenBank/DDBJ databases">
        <title>Distinctive expansion of gene families associated with plant cell wall degradation and secondary metabolism in the genomes of grapevine trunk pathogens.</title>
        <authorList>
            <person name="Lawrence D.P."/>
            <person name="Travadon R."/>
            <person name="Rolshausen P.E."/>
            <person name="Baumgartner K."/>
        </authorList>
    </citation>
    <scope>NUCLEOTIDE SEQUENCE [LARGE SCALE GENOMIC DNA]</scope>
    <source>
        <strain evidence="8">UCRPC4</strain>
    </source>
</reference>
<dbReference type="PANTHER" id="PTHR12228">
    <property type="entry name" value="TRANSCRIPTION INITIATION FACTOR TFIID 55 KD SUBUNIT-RELATED"/>
    <property type="match status" value="1"/>
</dbReference>
<evidence type="ECO:0000313" key="9">
    <source>
        <dbReference type="Proteomes" id="UP000053317"/>
    </source>
</evidence>
<feature type="compositionally biased region" description="Acidic residues" evidence="6">
    <location>
        <begin position="590"/>
        <end position="613"/>
    </location>
</feature>
<organism evidence="8 9">
    <name type="scientific">Phaeomoniella chlamydospora</name>
    <name type="common">Phaeoacremonium chlamydosporum</name>
    <dbReference type="NCBI Taxonomy" id="158046"/>
    <lineage>
        <taxon>Eukaryota</taxon>
        <taxon>Fungi</taxon>
        <taxon>Dikarya</taxon>
        <taxon>Ascomycota</taxon>
        <taxon>Pezizomycotina</taxon>
        <taxon>Eurotiomycetes</taxon>
        <taxon>Chaetothyriomycetidae</taxon>
        <taxon>Phaeomoniellales</taxon>
        <taxon>Phaeomoniellaceae</taxon>
        <taxon>Phaeomoniella</taxon>
    </lineage>
</organism>
<dbReference type="Proteomes" id="UP000053317">
    <property type="component" value="Unassembled WGS sequence"/>
</dbReference>
<evidence type="ECO:0000256" key="2">
    <source>
        <dbReference type="ARBA" id="ARBA00009368"/>
    </source>
</evidence>
<evidence type="ECO:0000256" key="4">
    <source>
        <dbReference type="ARBA" id="ARBA00023163"/>
    </source>
</evidence>
<comment type="subcellular location">
    <subcellularLocation>
        <location evidence="1">Nucleus</location>
    </subcellularLocation>
</comment>
<feature type="region of interest" description="Disordered" evidence="6">
    <location>
        <begin position="521"/>
        <end position="613"/>
    </location>
</feature>
<gene>
    <name evidence="8" type="ORF">UCRPC4_g02450</name>
</gene>
<feature type="compositionally biased region" description="Polar residues" evidence="6">
    <location>
        <begin position="89"/>
        <end position="119"/>
    </location>
</feature>
<dbReference type="GO" id="GO:0003743">
    <property type="term" value="F:translation initiation factor activity"/>
    <property type="evidence" value="ECO:0007669"/>
    <property type="project" value="UniProtKB-KW"/>
</dbReference>
<accession>A0A0G2ENZ1</accession>
<feature type="region of interest" description="Disordered" evidence="6">
    <location>
        <begin position="1"/>
        <end position="219"/>
    </location>
</feature>
<feature type="region of interest" description="Disordered" evidence="6">
    <location>
        <begin position="455"/>
        <end position="505"/>
    </location>
</feature>
<evidence type="ECO:0000259" key="7">
    <source>
        <dbReference type="SMART" id="SM01370"/>
    </source>
</evidence>
<dbReference type="GO" id="GO:0005669">
    <property type="term" value="C:transcription factor TFIID complex"/>
    <property type="evidence" value="ECO:0007669"/>
    <property type="project" value="InterPro"/>
</dbReference>
<feature type="domain" description="TAFII55 protein conserved region" evidence="7">
    <location>
        <begin position="275"/>
        <end position="439"/>
    </location>
</feature>
<evidence type="ECO:0000256" key="3">
    <source>
        <dbReference type="ARBA" id="ARBA00023015"/>
    </source>
</evidence>
<dbReference type="InterPro" id="IPR006751">
    <property type="entry name" value="TAFII55_prot_cons_reg"/>
</dbReference>
<proteinExistence type="inferred from homology"/>
<reference evidence="8 9" key="2">
    <citation type="submission" date="2015-05" db="EMBL/GenBank/DDBJ databases">
        <authorList>
            <person name="Morales-Cruz A."/>
            <person name="Amrine K.C."/>
            <person name="Cantu D."/>
        </authorList>
    </citation>
    <scope>NUCLEOTIDE SEQUENCE [LARGE SCALE GENOMIC DNA]</scope>
    <source>
        <strain evidence="8">UCRPC4</strain>
    </source>
</reference>
<evidence type="ECO:0000313" key="8">
    <source>
        <dbReference type="EMBL" id="KKY24492.1"/>
    </source>
</evidence>
<dbReference type="GO" id="GO:0051123">
    <property type="term" value="P:RNA polymerase II preinitiation complex assembly"/>
    <property type="evidence" value="ECO:0007669"/>
    <property type="project" value="TreeGrafter"/>
</dbReference>